<comment type="caution">
    <text evidence="5">The sequence shown here is derived from an EMBL/GenBank/DDBJ whole genome shotgun (WGS) entry which is preliminary data.</text>
</comment>
<evidence type="ECO:0000313" key="5">
    <source>
        <dbReference type="EMBL" id="MXO75053.1"/>
    </source>
</evidence>
<dbReference type="GO" id="GO:0085020">
    <property type="term" value="P:protein K6-linked ubiquitination"/>
    <property type="evidence" value="ECO:0007669"/>
    <property type="project" value="TreeGrafter"/>
</dbReference>
<dbReference type="PANTHER" id="PTHR24171:SF8">
    <property type="entry name" value="BRCA1-ASSOCIATED RING DOMAIN PROTEIN 1"/>
    <property type="match status" value="1"/>
</dbReference>
<evidence type="ECO:0000256" key="2">
    <source>
        <dbReference type="ARBA" id="ARBA00023043"/>
    </source>
</evidence>
<keyword evidence="1" id="KW-0677">Repeat</keyword>
<evidence type="ECO:0000256" key="1">
    <source>
        <dbReference type="ARBA" id="ARBA00022737"/>
    </source>
</evidence>
<feature type="repeat" description="ANK" evidence="3">
    <location>
        <begin position="69"/>
        <end position="101"/>
    </location>
</feature>
<name>A0A6I4TDB8_9SPHN</name>
<feature type="chain" id="PRO_5026274582" evidence="4">
    <location>
        <begin position="31"/>
        <end position="209"/>
    </location>
</feature>
<dbReference type="PANTHER" id="PTHR24171">
    <property type="entry name" value="ANKYRIN REPEAT DOMAIN-CONTAINING PROTEIN 39-RELATED"/>
    <property type="match status" value="1"/>
</dbReference>
<keyword evidence="4" id="KW-0732">Signal</keyword>
<dbReference type="SMART" id="SM00248">
    <property type="entry name" value="ANK"/>
    <property type="match status" value="3"/>
</dbReference>
<evidence type="ECO:0000256" key="3">
    <source>
        <dbReference type="PROSITE-ProRule" id="PRU00023"/>
    </source>
</evidence>
<proteinExistence type="predicted"/>
<dbReference type="SUPFAM" id="SSF48403">
    <property type="entry name" value="Ankyrin repeat"/>
    <property type="match status" value="1"/>
</dbReference>
<evidence type="ECO:0000313" key="6">
    <source>
        <dbReference type="Proteomes" id="UP000439522"/>
    </source>
</evidence>
<accession>A0A6I4TDB8</accession>
<dbReference type="InterPro" id="IPR002110">
    <property type="entry name" value="Ankyrin_rpt"/>
</dbReference>
<dbReference type="Gene3D" id="1.25.40.20">
    <property type="entry name" value="Ankyrin repeat-containing domain"/>
    <property type="match status" value="1"/>
</dbReference>
<dbReference type="AlphaFoldDB" id="A0A6I4TDB8"/>
<feature type="signal peptide" evidence="4">
    <location>
        <begin position="1"/>
        <end position="30"/>
    </location>
</feature>
<dbReference type="InterPro" id="IPR036770">
    <property type="entry name" value="Ankyrin_rpt-contain_sf"/>
</dbReference>
<keyword evidence="2 3" id="KW-0040">ANK repeat</keyword>
<organism evidence="5 6">
    <name type="scientific">Tsuneonella aeria</name>
    <dbReference type="NCBI Taxonomy" id="1837929"/>
    <lineage>
        <taxon>Bacteria</taxon>
        <taxon>Pseudomonadati</taxon>
        <taxon>Pseudomonadota</taxon>
        <taxon>Alphaproteobacteria</taxon>
        <taxon>Sphingomonadales</taxon>
        <taxon>Erythrobacteraceae</taxon>
        <taxon>Tsuneonella</taxon>
    </lineage>
</organism>
<keyword evidence="6" id="KW-1185">Reference proteome</keyword>
<evidence type="ECO:0000256" key="4">
    <source>
        <dbReference type="SAM" id="SignalP"/>
    </source>
</evidence>
<dbReference type="EMBL" id="WTZA01000001">
    <property type="protein sequence ID" value="MXO75053.1"/>
    <property type="molecule type" value="Genomic_DNA"/>
</dbReference>
<dbReference type="Proteomes" id="UP000439522">
    <property type="component" value="Unassembled WGS sequence"/>
</dbReference>
<protein>
    <submittedName>
        <fullName evidence="5">Ankyrin repeat domain-containing protein</fullName>
    </submittedName>
</protein>
<dbReference type="PROSITE" id="PS50297">
    <property type="entry name" value="ANK_REP_REGION"/>
    <property type="match status" value="2"/>
</dbReference>
<dbReference type="OrthoDB" id="7390289at2"/>
<dbReference type="PROSITE" id="PS50088">
    <property type="entry name" value="ANK_REPEAT"/>
    <property type="match status" value="3"/>
</dbReference>
<feature type="repeat" description="ANK" evidence="3">
    <location>
        <begin position="102"/>
        <end position="134"/>
    </location>
</feature>
<dbReference type="GO" id="GO:0004842">
    <property type="term" value="F:ubiquitin-protein transferase activity"/>
    <property type="evidence" value="ECO:0007669"/>
    <property type="project" value="TreeGrafter"/>
</dbReference>
<feature type="repeat" description="ANK" evidence="3">
    <location>
        <begin position="135"/>
        <end position="167"/>
    </location>
</feature>
<reference evidence="5 6" key="1">
    <citation type="submission" date="2019-12" db="EMBL/GenBank/DDBJ databases">
        <title>Genomic-based taxomic classification of the family Erythrobacteraceae.</title>
        <authorList>
            <person name="Xu L."/>
        </authorList>
    </citation>
    <scope>NUCLEOTIDE SEQUENCE [LARGE SCALE GENOMIC DNA]</scope>
    <source>
        <strain evidence="5 6">100921-2</strain>
    </source>
</reference>
<gene>
    <name evidence="5" type="ORF">GRI40_07475</name>
</gene>
<dbReference type="RefSeq" id="WP_160610744.1">
    <property type="nucleotide sequence ID" value="NZ_WTZA01000001.1"/>
</dbReference>
<dbReference type="Pfam" id="PF13857">
    <property type="entry name" value="Ank_5"/>
    <property type="match status" value="1"/>
</dbReference>
<sequence>MAGPYFRIGNRSAAIVAAMAVALGATPVAAQMTDGFNFLKAVKERDGTEATRFLNEHGSVLVNARDGSSGETALLITVRRRDAVWTRFMLDRGANPNAADKKGVTPLSAAVALGFTEGAEQLLKKGARTDVSNDTGETPLITAIHRRDAPMARLLLAHGADPDRPDNSGRSARDYARLMGNASAMLTEIERADATRKDAGGAGLYGPAI</sequence>